<evidence type="ECO:0000313" key="1">
    <source>
        <dbReference type="EMBL" id="MBF5059293.1"/>
    </source>
</evidence>
<name>A0ABS0AYT1_9BACT</name>
<gene>
    <name evidence="1" type="ORF">NEPTK9_000802</name>
</gene>
<accession>A0ABS0AYT1</accession>
<comment type="caution">
    <text evidence="1">The sequence shown here is derived from an EMBL/GenBank/DDBJ whole genome shotgun (WGS) entry which is preliminary data.</text>
</comment>
<keyword evidence="2" id="KW-1185">Reference proteome</keyword>
<dbReference type="Proteomes" id="UP001194714">
    <property type="component" value="Unassembled WGS sequence"/>
</dbReference>
<dbReference type="EMBL" id="JAAEJV010000016">
    <property type="protein sequence ID" value="MBF5059293.1"/>
    <property type="molecule type" value="Genomic_DNA"/>
</dbReference>
<sequence>MVKVRYESLKAFLFTSFEVGVRHLKVAFCDGKQKTLTEMARNRIIYRASERNDDMYEELKLKERVHHALYGSTEIFGYLPLASLPFHTPTTAVEYALLMTPFITLAVDKARNKPLYIKGGPDFKTHMEEGGNHKSFFNKSRRINPFDQRAKNDPFYQKASWLKNPTK</sequence>
<reference evidence="1 2" key="1">
    <citation type="submission" date="2020-01" db="EMBL/GenBank/DDBJ databases">
        <title>Draft genome sequence of Cand. Neptunochlamydia vexilliferae K9.</title>
        <authorList>
            <person name="Schulz F."/>
            <person name="Koestlbacher S."/>
            <person name="Wascher F."/>
            <person name="Pizzetti I."/>
            <person name="Horn M."/>
        </authorList>
    </citation>
    <scope>NUCLEOTIDE SEQUENCE [LARGE SCALE GENOMIC DNA]</scope>
    <source>
        <strain evidence="1 2">K9</strain>
    </source>
</reference>
<organism evidence="1 2">
    <name type="scientific">Candidatus Neptunichlamydia vexilliferae</name>
    <dbReference type="NCBI Taxonomy" id="1651774"/>
    <lineage>
        <taxon>Bacteria</taxon>
        <taxon>Pseudomonadati</taxon>
        <taxon>Chlamydiota</taxon>
        <taxon>Chlamydiia</taxon>
        <taxon>Parachlamydiales</taxon>
        <taxon>Simkaniaceae</taxon>
        <taxon>Candidatus Neptunichlamydia</taxon>
    </lineage>
</organism>
<evidence type="ECO:0000313" key="2">
    <source>
        <dbReference type="Proteomes" id="UP001194714"/>
    </source>
</evidence>
<protein>
    <submittedName>
        <fullName evidence="1">Uncharacterized protein</fullName>
    </submittedName>
</protein>
<proteinExistence type="predicted"/>